<name>A0A7C0XC25_UNCW3</name>
<accession>A0A7C0XC25</accession>
<evidence type="ECO:0000313" key="1">
    <source>
        <dbReference type="EMBL" id="HDM89677.1"/>
    </source>
</evidence>
<reference evidence="1" key="1">
    <citation type="journal article" date="2020" name="mSystems">
        <title>Genome- and Community-Level Interaction Insights into Carbon Utilization and Element Cycling Functions of Hydrothermarchaeota in Hydrothermal Sediment.</title>
        <authorList>
            <person name="Zhou Z."/>
            <person name="Liu Y."/>
            <person name="Xu W."/>
            <person name="Pan J."/>
            <person name="Luo Z.H."/>
            <person name="Li M."/>
        </authorList>
    </citation>
    <scope>NUCLEOTIDE SEQUENCE [LARGE SCALE GENOMIC DNA]</scope>
    <source>
        <strain evidence="1">HyVt-237</strain>
    </source>
</reference>
<dbReference type="EMBL" id="DRBW01000020">
    <property type="protein sequence ID" value="HDM89677.1"/>
    <property type="molecule type" value="Genomic_DNA"/>
</dbReference>
<dbReference type="Proteomes" id="UP000885931">
    <property type="component" value="Unassembled WGS sequence"/>
</dbReference>
<evidence type="ECO:0008006" key="2">
    <source>
        <dbReference type="Google" id="ProtNLM"/>
    </source>
</evidence>
<proteinExistence type="predicted"/>
<comment type="caution">
    <text evidence="1">The sequence shown here is derived from an EMBL/GenBank/DDBJ whole genome shotgun (WGS) entry which is preliminary data.</text>
</comment>
<gene>
    <name evidence="1" type="ORF">ENG67_00525</name>
</gene>
<dbReference type="InterPro" id="IPR036278">
    <property type="entry name" value="Sialidase_sf"/>
</dbReference>
<sequence>MAYILLISPLMRGKDIHRRREYLMALLLMAGSLFSGFKKLPKNLILRGPASKTDPGKGEVAPFGGFGFFEAPERNLSAGSGDGELLAVIYSPPSGDSLNPLGGVMVAYSTDGGNNWTSHVLSDNELYRAFSGTCWATGGDPCFAWQETYLSGDSLSTSLYFARDTSFPAGDFAVLPLPGSEEVNPWMPSLSARDSVILVSAVDPDENHISYIWRSIDGGASFVMDTLMTPGNYGDLGNWQDPPVIAFGRDGFVACINNLRVQYGDYEAVTPFYMESTDWGETWSEPLNLWDATGGIPYDSAGGWWYGYSLVVDTDNIPHAVWRFTRGDNEFGDIWEFHPTGGAPGNWSAWTRSLVVGVGDGTETASFPQISIDPVTNNLVVTYVKIDGASRTDPLLYYAVSEDGAQWYERGPLDTETPVWFETSYSSPYLPLTWPVAKGNLVYVSAAGGLFHQGWYIDYSPMSTKELTDLWSRNQFNIEFLGKRGFAFSFKLKEADYIDIMLYNIEGRYVRTLISGLFERGVHRLIWEGDERISAGVYIAALRGRKTGFITLKFILPL</sequence>
<dbReference type="AlphaFoldDB" id="A0A7C0XC25"/>
<protein>
    <recommendedName>
        <fullName evidence="2">Exo-alpha-sialidase</fullName>
    </recommendedName>
</protein>
<organism evidence="1">
    <name type="scientific">candidate division WOR-3 bacterium</name>
    <dbReference type="NCBI Taxonomy" id="2052148"/>
    <lineage>
        <taxon>Bacteria</taxon>
        <taxon>Bacteria division WOR-3</taxon>
    </lineage>
</organism>
<dbReference type="SUPFAM" id="SSF50939">
    <property type="entry name" value="Sialidases"/>
    <property type="match status" value="1"/>
</dbReference>